<dbReference type="RefSeq" id="WP_065256550.1">
    <property type="nucleotide sequence ID" value="NZ_JARDJM010000023.1"/>
</dbReference>
<reference evidence="1 2" key="1">
    <citation type="submission" date="2016-06" db="EMBL/GenBank/DDBJ databases">
        <title>Draft genome of Moraxella lacunata CCUG 57757A.</title>
        <authorList>
            <person name="Salva-Serra F."/>
            <person name="Engstrom-Jakobsson H."/>
            <person name="Thorell K."/>
            <person name="Gonzales-Siles L."/>
            <person name="Karlsson R."/>
            <person name="Boulund F."/>
            <person name="Engstrand L."/>
            <person name="Kristiansson E."/>
            <person name="Moore E."/>
        </authorList>
    </citation>
    <scope>NUCLEOTIDE SEQUENCE [LARGE SCALE GENOMIC DNA]</scope>
    <source>
        <strain evidence="1 2">CCUG 57757A</strain>
    </source>
</reference>
<comment type="caution">
    <text evidence="1">The sequence shown here is derived from an EMBL/GenBank/DDBJ whole genome shotgun (WGS) entry which is preliminary data.</text>
</comment>
<organism evidence="1 2">
    <name type="scientific">Moraxella lacunata</name>
    <dbReference type="NCBI Taxonomy" id="477"/>
    <lineage>
        <taxon>Bacteria</taxon>
        <taxon>Pseudomonadati</taxon>
        <taxon>Pseudomonadota</taxon>
        <taxon>Gammaproteobacteria</taxon>
        <taxon>Moraxellales</taxon>
        <taxon>Moraxellaceae</taxon>
        <taxon>Moraxella</taxon>
    </lineage>
</organism>
<accession>A0A1B8Q431</accession>
<protein>
    <recommendedName>
        <fullName evidence="3">DUF4303 domain-containing protein</fullName>
    </recommendedName>
</protein>
<gene>
    <name evidence="1" type="ORF">A9309_05000</name>
</gene>
<proteinExistence type="predicted"/>
<evidence type="ECO:0008006" key="3">
    <source>
        <dbReference type="Google" id="ProtNLM"/>
    </source>
</evidence>
<sequence length="157" mass="18624">MKVIQDDIYQAVAFYYELAKQNYPNLSSFAIVTDESFETFLIAVNADEFFDDLKNEKIADEDYWNTSEWQNECFHRNAFNINIKNVKSFLEDYDNHIEKNEFLEVCLNALQAVHDDKRICMFVHITDFAFDKKLHDIVKTLNGDEIAECYQKYHTGY</sequence>
<name>A0A1B8Q431_MORLA</name>
<dbReference type="Proteomes" id="UP000092607">
    <property type="component" value="Unassembled WGS sequence"/>
</dbReference>
<dbReference type="EMBL" id="LZMS01000044">
    <property type="protein sequence ID" value="OBX64245.1"/>
    <property type="molecule type" value="Genomic_DNA"/>
</dbReference>
<dbReference type="AlphaFoldDB" id="A0A1B8Q431"/>
<evidence type="ECO:0000313" key="2">
    <source>
        <dbReference type="Proteomes" id="UP000092607"/>
    </source>
</evidence>
<evidence type="ECO:0000313" key="1">
    <source>
        <dbReference type="EMBL" id="OBX64245.1"/>
    </source>
</evidence>